<sequence>MGDVVCLLLLCLSVMQQLLKQERRMKVQILRVSGLDFSIQVATQSPYTFGNTLTKLRNQLGVQTMTSLAEVKMHVQDEHLEIETGRCTRRRFGNALPSSQLVAISQSLIWEQAAPHLQKPKKHRDTWVSAYNTSAIHSLEEEMEFYELVDADKEGLWGVDIAVDDTARKWARVLTACNFCGSAA</sequence>
<feature type="chain" id="PRO_5040364537" evidence="1">
    <location>
        <begin position="22"/>
        <end position="184"/>
    </location>
</feature>
<dbReference type="EMBL" id="JADNRY010000142">
    <property type="protein sequence ID" value="KAF9063640.1"/>
    <property type="molecule type" value="Genomic_DNA"/>
</dbReference>
<proteinExistence type="predicted"/>
<dbReference type="OrthoDB" id="3270520at2759"/>
<evidence type="ECO:0000313" key="3">
    <source>
        <dbReference type="Proteomes" id="UP000772434"/>
    </source>
</evidence>
<name>A0A9P5PKB9_9AGAR</name>
<organism evidence="2 3">
    <name type="scientific">Rhodocollybia butyracea</name>
    <dbReference type="NCBI Taxonomy" id="206335"/>
    <lineage>
        <taxon>Eukaryota</taxon>
        <taxon>Fungi</taxon>
        <taxon>Dikarya</taxon>
        <taxon>Basidiomycota</taxon>
        <taxon>Agaricomycotina</taxon>
        <taxon>Agaricomycetes</taxon>
        <taxon>Agaricomycetidae</taxon>
        <taxon>Agaricales</taxon>
        <taxon>Marasmiineae</taxon>
        <taxon>Omphalotaceae</taxon>
        <taxon>Rhodocollybia</taxon>
    </lineage>
</organism>
<gene>
    <name evidence="2" type="ORF">BDP27DRAFT_1367888</name>
</gene>
<comment type="caution">
    <text evidence="2">The sequence shown here is derived from an EMBL/GenBank/DDBJ whole genome shotgun (WGS) entry which is preliminary data.</text>
</comment>
<evidence type="ECO:0000256" key="1">
    <source>
        <dbReference type="SAM" id="SignalP"/>
    </source>
</evidence>
<protein>
    <submittedName>
        <fullName evidence="2">Uncharacterized protein</fullName>
    </submittedName>
</protein>
<keyword evidence="1" id="KW-0732">Signal</keyword>
<evidence type="ECO:0000313" key="2">
    <source>
        <dbReference type="EMBL" id="KAF9063640.1"/>
    </source>
</evidence>
<reference evidence="2" key="1">
    <citation type="submission" date="2020-11" db="EMBL/GenBank/DDBJ databases">
        <authorList>
            <consortium name="DOE Joint Genome Institute"/>
            <person name="Ahrendt S."/>
            <person name="Riley R."/>
            <person name="Andreopoulos W."/>
            <person name="Labutti K."/>
            <person name="Pangilinan J."/>
            <person name="Ruiz-Duenas F.J."/>
            <person name="Barrasa J.M."/>
            <person name="Sanchez-Garcia M."/>
            <person name="Camarero S."/>
            <person name="Miyauchi S."/>
            <person name="Serrano A."/>
            <person name="Linde D."/>
            <person name="Babiker R."/>
            <person name="Drula E."/>
            <person name="Ayuso-Fernandez I."/>
            <person name="Pacheco R."/>
            <person name="Padilla G."/>
            <person name="Ferreira P."/>
            <person name="Barriuso J."/>
            <person name="Kellner H."/>
            <person name="Castanera R."/>
            <person name="Alfaro M."/>
            <person name="Ramirez L."/>
            <person name="Pisabarro A.G."/>
            <person name="Kuo A."/>
            <person name="Tritt A."/>
            <person name="Lipzen A."/>
            <person name="He G."/>
            <person name="Yan M."/>
            <person name="Ng V."/>
            <person name="Cullen D."/>
            <person name="Martin F."/>
            <person name="Rosso M.-N."/>
            <person name="Henrissat B."/>
            <person name="Hibbett D."/>
            <person name="Martinez A.T."/>
            <person name="Grigoriev I.V."/>
        </authorList>
    </citation>
    <scope>NUCLEOTIDE SEQUENCE</scope>
    <source>
        <strain evidence="2">AH 40177</strain>
    </source>
</reference>
<feature type="signal peptide" evidence="1">
    <location>
        <begin position="1"/>
        <end position="21"/>
    </location>
</feature>
<dbReference type="Proteomes" id="UP000772434">
    <property type="component" value="Unassembled WGS sequence"/>
</dbReference>
<accession>A0A9P5PKB9</accession>
<keyword evidence="3" id="KW-1185">Reference proteome</keyword>
<dbReference type="AlphaFoldDB" id="A0A9P5PKB9"/>